<keyword evidence="2 7" id="KW-0288">FMN</keyword>
<comment type="function">
    <text evidence="7">Catalyzes the 6-electron oxidation of protoporphyrinogen IX to form protoporphyrin IX; under anaerobic conditions uses menaquinone as an electron acceptor, under aerobic conditions uses ubiquinone as an electron acceptor.</text>
</comment>
<dbReference type="HAMAP" id="MF_00853">
    <property type="entry name" value="HemG"/>
    <property type="match status" value="1"/>
</dbReference>
<keyword evidence="7" id="KW-1003">Cell membrane</keyword>
<keyword evidence="6 7" id="KW-0627">Porphyrin biosynthesis</keyword>
<gene>
    <name evidence="7 9" type="primary">hemG</name>
    <name evidence="9" type="ORF">OQ257_09795</name>
</gene>
<keyword evidence="5" id="KW-0472">Membrane</keyword>
<dbReference type="EC" id="1.3.5.3" evidence="7"/>
<keyword evidence="3 7" id="KW-0547">Nucleotide-binding</keyword>
<evidence type="ECO:0000256" key="7">
    <source>
        <dbReference type="HAMAP-Rule" id="MF_00853"/>
    </source>
</evidence>
<comment type="catalytic activity">
    <reaction evidence="7">
        <text>protoporphyrinogen IX + 3 a quinone = protoporphyrin IX + 3 a quinol</text>
        <dbReference type="Rhea" id="RHEA:65032"/>
        <dbReference type="ChEBI" id="CHEBI:24646"/>
        <dbReference type="ChEBI" id="CHEBI:57306"/>
        <dbReference type="ChEBI" id="CHEBI:57307"/>
        <dbReference type="ChEBI" id="CHEBI:132124"/>
        <dbReference type="EC" id="1.3.5.3"/>
    </reaction>
</comment>
<dbReference type="PANTHER" id="PTHR38030:SF2">
    <property type="entry name" value="PROTOPORPHYRINOGEN IX DEHYDROGENASE [QUINONE]"/>
    <property type="match status" value="1"/>
</dbReference>
<dbReference type="InterPro" id="IPR001226">
    <property type="entry name" value="Flavodoxin_CS"/>
</dbReference>
<evidence type="ECO:0000256" key="5">
    <source>
        <dbReference type="ARBA" id="ARBA00023136"/>
    </source>
</evidence>
<dbReference type="InterPro" id="IPR008254">
    <property type="entry name" value="Flavodoxin/NO_synth"/>
</dbReference>
<dbReference type="PROSITE" id="PS50902">
    <property type="entry name" value="FLAVODOXIN_LIKE"/>
    <property type="match status" value="1"/>
</dbReference>
<dbReference type="GO" id="GO:0006782">
    <property type="term" value="P:protoporphyrinogen IX biosynthetic process"/>
    <property type="evidence" value="ECO:0007669"/>
    <property type="project" value="UniProtKB-UniRule"/>
</dbReference>
<accession>A0A9X4G448</accession>
<comment type="pathway">
    <text evidence="7">Porphyrin-containing compound metabolism; protoporphyrin-IX biosynthesis; protoporphyrin-IX from protoporphyrinogen-IX: step 1/1.</text>
</comment>
<dbReference type="Gene3D" id="3.40.50.360">
    <property type="match status" value="1"/>
</dbReference>
<comment type="catalytic activity">
    <reaction evidence="7">
        <text>protoporphyrinogen IX + 3 a menaquinone = protoporphyrin IX + 3 a menaquinol</text>
        <dbReference type="Rhea" id="RHEA:27409"/>
        <dbReference type="Rhea" id="RHEA-COMP:9537"/>
        <dbReference type="Rhea" id="RHEA-COMP:9539"/>
        <dbReference type="ChEBI" id="CHEBI:16374"/>
        <dbReference type="ChEBI" id="CHEBI:18151"/>
        <dbReference type="ChEBI" id="CHEBI:57306"/>
        <dbReference type="ChEBI" id="CHEBI:57307"/>
        <dbReference type="EC" id="1.3.5.3"/>
    </reaction>
</comment>
<evidence type="ECO:0000256" key="2">
    <source>
        <dbReference type="ARBA" id="ARBA00022643"/>
    </source>
</evidence>
<reference evidence="9" key="1">
    <citation type="submission" date="2022-11" db="EMBL/GenBank/DDBJ databases">
        <authorList>
            <person name="Kamali M."/>
            <person name="Peak L."/>
            <person name="Go Y.Y."/>
            <person name="Balasuriya U.B.R."/>
            <person name="Carossino M."/>
        </authorList>
    </citation>
    <scope>NUCLEOTIDE SEQUENCE</scope>
    <source>
        <strain evidence="9">4524</strain>
    </source>
</reference>
<evidence type="ECO:0000259" key="8">
    <source>
        <dbReference type="PROSITE" id="PS50902"/>
    </source>
</evidence>
<dbReference type="Proteomes" id="UP001142444">
    <property type="component" value="Unassembled WGS sequence"/>
</dbReference>
<evidence type="ECO:0000256" key="4">
    <source>
        <dbReference type="ARBA" id="ARBA00023002"/>
    </source>
</evidence>
<proteinExistence type="inferred from homology"/>
<protein>
    <recommendedName>
        <fullName evidence="7">Protoporphyrinogen IX dehydrogenase [quinone]</fullName>
        <ecNumber evidence="7">1.3.5.3</ecNumber>
    </recommendedName>
    <alternativeName>
        <fullName evidence="7">Protoporphyrinogen IX dehydrogenase [menaquinone]</fullName>
    </alternativeName>
    <alternativeName>
        <fullName evidence="7">Protoporphyrinogen IX dehydrogenase [ubiquinone]</fullName>
    </alternativeName>
    <alternativeName>
        <fullName evidence="7">Protoporphyrinogen oxidase</fullName>
        <shortName evidence="7">PPO</shortName>
    </alternativeName>
</protein>
<name>A0A9X4G448_ACTEU</name>
<dbReference type="InterPro" id="IPR052200">
    <property type="entry name" value="Protoporphyrinogen_IX_DH"/>
</dbReference>
<keyword evidence="1 7" id="KW-0285">Flavoprotein</keyword>
<dbReference type="GO" id="GO:0004729">
    <property type="term" value="F:oxygen-dependent protoporphyrinogen oxidase activity"/>
    <property type="evidence" value="ECO:0007669"/>
    <property type="project" value="InterPro"/>
</dbReference>
<feature type="domain" description="Flavodoxin-like" evidence="8">
    <location>
        <begin position="3"/>
        <end position="166"/>
    </location>
</feature>
<sequence length="175" mass="20378">MKTLILYFTTDGQTQRIAQAIAAEIEHEVELVSLKQQAVDFAEKLASADQIVMGASIRYGHFDQTVYKFIEQYHQVLNQKPSAFFSVNLTARKENRKTPETNVYTRKFLARIKWKPTKVEVIAGALLYPRYTLFDRLCIQLIMKLTKGETDASREYEYTNWQQVAQFGQMLNKLR</sequence>
<evidence type="ECO:0000256" key="3">
    <source>
        <dbReference type="ARBA" id="ARBA00022741"/>
    </source>
</evidence>
<comment type="caution">
    <text evidence="9">The sequence shown here is derived from an EMBL/GenBank/DDBJ whole genome shotgun (WGS) entry which is preliminary data.</text>
</comment>
<dbReference type="GO" id="GO:0070819">
    <property type="term" value="F:menaquinone-dependent protoporphyrinogen oxidase activity"/>
    <property type="evidence" value="ECO:0007669"/>
    <property type="project" value="UniProtKB-UniRule"/>
</dbReference>
<evidence type="ECO:0000313" key="10">
    <source>
        <dbReference type="Proteomes" id="UP001142444"/>
    </source>
</evidence>
<dbReference type="GO" id="GO:0005886">
    <property type="term" value="C:plasma membrane"/>
    <property type="evidence" value="ECO:0007669"/>
    <property type="project" value="UniProtKB-SubCell"/>
</dbReference>
<dbReference type="EMBL" id="JAPHVQ010000010">
    <property type="protein sequence ID" value="MDE8035452.1"/>
    <property type="molecule type" value="Genomic_DNA"/>
</dbReference>
<comment type="subcellular location">
    <subcellularLocation>
        <location evidence="7">Cell membrane</location>
        <topology evidence="7">Peripheral membrane protein</topology>
    </subcellularLocation>
</comment>
<evidence type="ECO:0000313" key="9">
    <source>
        <dbReference type="EMBL" id="MDE8035452.1"/>
    </source>
</evidence>
<dbReference type="RefSeq" id="WP_275218319.1">
    <property type="nucleotide sequence ID" value="NZ_JAPHVQ010000010.1"/>
</dbReference>
<dbReference type="Pfam" id="PF12724">
    <property type="entry name" value="Flavodoxin_5"/>
    <property type="match status" value="1"/>
</dbReference>
<comment type="cofactor">
    <cofactor evidence="7">
        <name>FMN</name>
        <dbReference type="ChEBI" id="CHEBI:58210"/>
    </cofactor>
    <text evidence="7">Binds 1 FMN non-covalently per subunit.</text>
</comment>
<dbReference type="InterPro" id="IPR044264">
    <property type="entry name" value="HemG"/>
</dbReference>
<evidence type="ECO:0000256" key="6">
    <source>
        <dbReference type="ARBA" id="ARBA00023244"/>
    </source>
</evidence>
<comment type="similarity">
    <text evidence="7">Belongs to the HemG family.</text>
</comment>
<dbReference type="PROSITE" id="PS00201">
    <property type="entry name" value="FLAVODOXIN"/>
    <property type="match status" value="1"/>
</dbReference>
<dbReference type="GO" id="GO:0009055">
    <property type="term" value="F:electron transfer activity"/>
    <property type="evidence" value="ECO:0007669"/>
    <property type="project" value="InterPro"/>
</dbReference>
<dbReference type="InterPro" id="IPR026816">
    <property type="entry name" value="Flavodoxin_dom"/>
</dbReference>
<dbReference type="SUPFAM" id="SSF52218">
    <property type="entry name" value="Flavoproteins"/>
    <property type="match status" value="1"/>
</dbReference>
<comment type="catalytic activity">
    <reaction evidence="7">
        <text>protoporphyrinogen IX + 3 a ubiquinone = protoporphyrin IX + 3 a ubiquinol</text>
        <dbReference type="Rhea" id="RHEA:63936"/>
        <dbReference type="Rhea" id="RHEA-COMP:9565"/>
        <dbReference type="Rhea" id="RHEA-COMP:9566"/>
        <dbReference type="ChEBI" id="CHEBI:16389"/>
        <dbReference type="ChEBI" id="CHEBI:17976"/>
        <dbReference type="ChEBI" id="CHEBI:57306"/>
        <dbReference type="ChEBI" id="CHEBI:57307"/>
    </reaction>
</comment>
<organism evidence="9 10">
    <name type="scientific">Actinobacillus equuli subsp. equuli</name>
    <dbReference type="NCBI Taxonomy" id="202947"/>
    <lineage>
        <taxon>Bacteria</taxon>
        <taxon>Pseudomonadati</taxon>
        <taxon>Pseudomonadota</taxon>
        <taxon>Gammaproteobacteria</taxon>
        <taxon>Pasteurellales</taxon>
        <taxon>Pasteurellaceae</taxon>
        <taxon>Actinobacillus</taxon>
    </lineage>
</organism>
<keyword evidence="10" id="KW-1185">Reference proteome</keyword>
<keyword evidence="4 7" id="KW-0560">Oxidoreductase</keyword>
<evidence type="ECO:0000256" key="1">
    <source>
        <dbReference type="ARBA" id="ARBA00022630"/>
    </source>
</evidence>
<dbReference type="NCBIfam" id="NF008316">
    <property type="entry name" value="PRK11104.1"/>
    <property type="match status" value="1"/>
</dbReference>
<dbReference type="GO" id="GO:0010181">
    <property type="term" value="F:FMN binding"/>
    <property type="evidence" value="ECO:0007669"/>
    <property type="project" value="UniProtKB-UniRule"/>
</dbReference>
<reference evidence="9" key="2">
    <citation type="journal article" date="2023" name="Pathogens">
        <title>Pathological Features and Genomic Characterization of an Actinobacillus equuli subsp. equuli Bearing Unique Virulence-Associated Genes from an Adult Horse with Pleuropneumonia.</title>
        <authorList>
            <person name="Kamali M."/>
            <person name="Carossino M."/>
            <person name="Del Piero F."/>
            <person name="Peak L."/>
            <person name="Mitchell M.S."/>
            <person name="Willette J."/>
            <person name="Baker R."/>
            <person name="Li F."/>
            <person name="Kenez A."/>
            <person name="Balasuriya U.B.R."/>
            <person name="Go Y.Y."/>
        </authorList>
    </citation>
    <scope>NUCLEOTIDE SEQUENCE</scope>
    <source>
        <strain evidence="9">4524</strain>
    </source>
</reference>
<dbReference type="AlphaFoldDB" id="A0A9X4G448"/>
<dbReference type="PANTHER" id="PTHR38030">
    <property type="entry name" value="PROTOPORPHYRINOGEN IX DEHYDROGENASE [MENAQUINONE]"/>
    <property type="match status" value="1"/>
</dbReference>
<dbReference type="InterPro" id="IPR029039">
    <property type="entry name" value="Flavoprotein-like_sf"/>
</dbReference>